<sequence>MTLDTLVAGYWPGTAEELAGQIHGEPVFVPMDVAQLYIHWAWKFKLRADILWGMTRLETADFHFGGDVTPSQNNPCGLRKPDGSGFYSFPTLADGVKAHCAHVAWHVFKDHINEWCNVYYDPKHSALHPNDVKILKDLDVWSTKGYAKKVLVRVNE</sequence>
<dbReference type="EMBL" id="MT141649">
    <property type="protein sequence ID" value="QJA68792.1"/>
    <property type="molecule type" value="Genomic_DNA"/>
</dbReference>
<organism evidence="1">
    <name type="scientific">viral metagenome</name>
    <dbReference type="NCBI Taxonomy" id="1070528"/>
    <lineage>
        <taxon>unclassified sequences</taxon>
        <taxon>metagenomes</taxon>
        <taxon>organismal metagenomes</taxon>
    </lineage>
</organism>
<gene>
    <name evidence="1" type="ORF">MM415A05741_0010</name>
</gene>
<name>A0A6M3JI72_9ZZZZ</name>
<keyword evidence="1" id="KW-0378">Hydrolase</keyword>
<reference evidence="1" key="1">
    <citation type="submission" date="2020-03" db="EMBL/GenBank/DDBJ databases">
        <title>The deep terrestrial virosphere.</title>
        <authorList>
            <person name="Holmfeldt K."/>
            <person name="Nilsson E."/>
            <person name="Simone D."/>
            <person name="Lopez-Fernandez M."/>
            <person name="Wu X."/>
            <person name="de Brujin I."/>
            <person name="Lundin D."/>
            <person name="Andersson A."/>
            <person name="Bertilsson S."/>
            <person name="Dopson M."/>
        </authorList>
    </citation>
    <scope>NUCLEOTIDE SEQUENCE</scope>
    <source>
        <strain evidence="1">MM415A05741</strain>
    </source>
</reference>
<evidence type="ECO:0000313" key="1">
    <source>
        <dbReference type="EMBL" id="QJA68792.1"/>
    </source>
</evidence>
<proteinExistence type="predicted"/>
<dbReference type="GO" id="GO:0016787">
    <property type="term" value="F:hydrolase activity"/>
    <property type="evidence" value="ECO:0007669"/>
    <property type="project" value="UniProtKB-KW"/>
</dbReference>
<protein>
    <submittedName>
        <fullName evidence="1">Putative glycoside hydrolase</fullName>
    </submittedName>
</protein>
<dbReference type="AlphaFoldDB" id="A0A6M3JI72"/>
<accession>A0A6M3JI72</accession>